<proteinExistence type="predicted"/>
<dbReference type="AlphaFoldDB" id="A0A9W6SPM2"/>
<dbReference type="EMBL" id="BSTX01000003">
    <property type="protein sequence ID" value="GLZ79695.1"/>
    <property type="molecule type" value="Genomic_DNA"/>
</dbReference>
<accession>A0A9W6SPM2</accession>
<protein>
    <recommendedName>
        <fullName evidence="4">HEAT repeat domain-containing protein</fullName>
    </recommendedName>
</protein>
<gene>
    <name evidence="2" type="ORF">Afil01_45020</name>
</gene>
<reference evidence="2" key="1">
    <citation type="submission" date="2023-03" db="EMBL/GenBank/DDBJ databases">
        <title>Actinorhabdospora filicis NBRC 111898.</title>
        <authorList>
            <person name="Ichikawa N."/>
            <person name="Sato H."/>
            <person name="Tonouchi N."/>
        </authorList>
    </citation>
    <scope>NUCLEOTIDE SEQUENCE</scope>
    <source>
        <strain evidence="2">NBRC 111898</strain>
    </source>
</reference>
<dbReference type="InterPro" id="IPR011989">
    <property type="entry name" value="ARM-like"/>
</dbReference>
<name>A0A9W6SPM2_9ACTN</name>
<keyword evidence="1" id="KW-0677">Repeat</keyword>
<evidence type="ECO:0000313" key="2">
    <source>
        <dbReference type="EMBL" id="GLZ79695.1"/>
    </source>
</evidence>
<evidence type="ECO:0000313" key="3">
    <source>
        <dbReference type="Proteomes" id="UP001165079"/>
    </source>
</evidence>
<dbReference type="SUPFAM" id="SSF48371">
    <property type="entry name" value="ARM repeat"/>
    <property type="match status" value="1"/>
</dbReference>
<evidence type="ECO:0000256" key="1">
    <source>
        <dbReference type="ARBA" id="ARBA00022737"/>
    </source>
</evidence>
<dbReference type="Proteomes" id="UP001165079">
    <property type="component" value="Unassembled WGS sequence"/>
</dbReference>
<comment type="caution">
    <text evidence="2">The sequence shown here is derived from an EMBL/GenBank/DDBJ whole genome shotgun (WGS) entry which is preliminary data.</text>
</comment>
<keyword evidence="3" id="KW-1185">Reference proteome</keyword>
<evidence type="ECO:0008006" key="4">
    <source>
        <dbReference type="Google" id="ProtNLM"/>
    </source>
</evidence>
<organism evidence="2 3">
    <name type="scientific">Actinorhabdospora filicis</name>
    <dbReference type="NCBI Taxonomy" id="1785913"/>
    <lineage>
        <taxon>Bacteria</taxon>
        <taxon>Bacillati</taxon>
        <taxon>Actinomycetota</taxon>
        <taxon>Actinomycetes</taxon>
        <taxon>Micromonosporales</taxon>
        <taxon>Micromonosporaceae</taxon>
        <taxon>Actinorhabdospora</taxon>
    </lineage>
</organism>
<dbReference type="InterPro" id="IPR000357">
    <property type="entry name" value="HEAT"/>
</dbReference>
<dbReference type="InterPro" id="IPR016024">
    <property type="entry name" value="ARM-type_fold"/>
</dbReference>
<sequence length="511" mass="54396">MLDGLDDIDWGALRHNYGSAGDVPGLLRAHAAGEEPDDDLRNLLYHQGGWVPSAATAALPFLVELAGTPGTHERPDMLEIVGELAQEATWSRHVDPGWAAAWVAVLPRVTALLGDPEPRIRSAAAQGLAACGEHGPLRARFPAETDPMVRVEIATYLIEAGDDLRGDPSPEVRLISLVAAGAEAEGVYDALIATDPAVLSAWGDETTVVRRMGADARPGFVHRLLTAGRGLSAAAVLLSERRDLDGEFAGAIATLSPDPDALRLLAVLSVPCPALFAGLIDDPEVGDIAVWALARLGDERVIAPLVRRVREDSWHHTRAHFTGTHRVGDLPSIGEVLQALPRERVAAVLPAVRERLRLGGGQERLDYLNTLIAWGALAVEALPEVAALDPPLARRAEEAIRDAPARPAAEELTASDEWTRVRAARAEWRSTGDHTVAARVLVAVVTGSLDGGQASPAARAALVHLGEMGAREAAAPLARRVLDHVGGLHHFGGWRAFTEDGEWRRAAQALL</sequence>
<dbReference type="RefSeq" id="WP_285664844.1">
    <property type="nucleotide sequence ID" value="NZ_BSTX01000003.1"/>
</dbReference>
<dbReference type="Gene3D" id="1.25.10.10">
    <property type="entry name" value="Leucine-rich Repeat Variant"/>
    <property type="match status" value="1"/>
</dbReference>
<dbReference type="Pfam" id="PF02985">
    <property type="entry name" value="HEAT"/>
    <property type="match status" value="1"/>
</dbReference>